<dbReference type="GO" id="GO:0003755">
    <property type="term" value="F:peptidyl-prolyl cis-trans isomerase activity"/>
    <property type="evidence" value="ECO:0007669"/>
    <property type="project" value="UniProtKB-UniRule"/>
</dbReference>
<feature type="chain" id="PRO_5038470118" description="Peptidyl-prolyl cis-trans isomerase" evidence="7">
    <location>
        <begin position="22"/>
        <end position="316"/>
    </location>
</feature>
<dbReference type="InterPro" id="IPR001179">
    <property type="entry name" value="PPIase_FKBP_dom"/>
</dbReference>
<dbReference type="EMBL" id="DYUE01000235">
    <property type="protein sequence ID" value="HJG92087.1"/>
    <property type="molecule type" value="Genomic_DNA"/>
</dbReference>
<dbReference type="AlphaFoldDB" id="A0A921MXQ2"/>
<keyword evidence="2 4" id="KW-0697">Rotamase</keyword>
<comment type="catalytic activity">
    <reaction evidence="1 4 5">
        <text>[protein]-peptidylproline (omega=180) = [protein]-peptidylproline (omega=0)</text>
        <dbReference type="Rhea" id="RHEA:16237"/>
        <dbReference type="Rhea" id="RHEA-COMP:10747"/>
        <dbReference type="Rhea" id="RHEA-COMP:10748"/>
        <dbReference type="ChEBI" id="CHEBI:83833"/>
        <dbReference type="ChEBI" id="CHEBI:83834"/>
        <dbReference type="EC" id="5.2.1.8"/>
    </reaction>
</comment>
<comment type="caution">
    <text evidence="9">The sequence shown here is derived from an EMBL/GenBank/DDBJ whole genome shotgun (WGS) entry which is preliminary data.</text>
</comment>
<keyword evidence="3 4" id="KW-0413">Isomerase</keyword>
<evidence type="ECO:0000259" key="8">
    <source>
        <dbReference type="PROSITE" id="PS50059"/>
    </source>
</evidence>
<comment type="similarity">
    <text evidence="5">Belongs to the FKBP-type PPIase family.</text>
</comment>
<dbReference type="PROSITE" id="PS50059">
    <property type="entry name" value="FKBP_PPIASE"/>
    <property type="match status" value="1"/>
</dbReference>
<evidence type="ECO:0000256" key="4">
    <source>
        <dbReference type="PROSITE-ProRule" id="PRU00277"/>
    </source>
</evidence>
<accession>A0A921MXQ2</accession>
<evidence type="ECO:0000256" key="3">
    <source>
        <dbReference type="ARBA" id="ARBA00023235"/>
    </source>
</evidence>
<dbReference type="InterPro" id="IPR046357">
    <property type="entry name" value="PPIase_dom_sf"/>
</dbReference>
<dbReference type="Pfam" id="PF00254">
    <property type="entry name" value="FKBP_C"/>
    <property type="match status" value="1"/>
</dbReference>
<evidence type="ECO:0000256" key="7">
    <source>
        <dbReference type="SAM" id="SignalP"/>
    </source>
</evidence>
<evidence type="ECO:0000256" key="5">
    <source>
        <dbReference type="RuleBase" id="RU003915"/>
    </source>
</evidence>
<keyword evidence="7" id="KW-0732">Signal</keyword>
<organism evidence="9 10">
    <name type="scientific">Brachybacterium massiliense</name>
    <dbReference type="NCBI Taxonomy" id="1755098"/>
    <lineage>
        <taxon>Bacteria</taxon>
        <taxon>Bacillati</taxon>
        <taxon>Actinomycetota</taxon>
        <taxon>Actinomycetes</taxon>
        <taxon>Micrococcales</taxon>
        <taxon>Dermabacteraceae</taxon>
        <taxon>Brachybacterium</taxon>
    </lineage>
</organism>
<dbReference type="EC" id="5.2.1.8" evidence="5"/>
<feature type="signal peptide" evidence="7">
    <location>
        <begin position="1"/>
        <end position="21"/>
    </location>
</feature>
<feature type="domain" description="PPIase FKBP-type" evidence="8">
    <location>
        <begin position="225"/>
        <end position="312"/>
    </location>
</feature>
<protein>
    <recommendedName>
        <fullName evidence="5">Peptidyl-prolyl cis-trans isomerase</fullName>
        <ecNumber evidence="5">5.2.1.8</ecNumber>
    </recommendedName>
</protein>
<reference evidence="9" key="1">
    <citation type="journal article" date="2021" name="PeerJ">
        <title>Extensive microbial diversity within the chicken gut microbiome revealed by metagenomics and culture.</title>
        <authorList>
            <person name="Gilroy R."/>
            <person name="Ravi A."/>
            <person name="Getino M."/>
            <person name="Pursley I."/>
            <person name="Horton D.L."/>
            <person name="Alikhan N.F."/>
            <person name="Baker D."/>
            <person name="Gharbi K."/>
            <person name="Hall N."/>
            <person name="Watson M."/>
            <person name="Adriaenssens E.M."/>
            <person name="Foster-Nyarko E."/>
            <person name="Jarju S."/>
            <person name="Secka A."/>
            <person name="Antonio M."/>
            <person name="Oren A."/>
            <person name="Chaudhuri R.R."/>
            <person name="La Ragione R."/>
            <person name="Hildebrand F."/>
            <person name="Pallen M.J."/>
        </authorList>
    </citation>
    <scope>NUCLEOTIDE SEQUENCE</scope>
    <source>
        <strain evidence="9">ChiGjej5B5-22894</strain>
    </source>
</reference>
<dbReference type="PANTHER" id="PTHR45779">
    <property type="entry name" value="PEPTIDYLPROLYL ISOMERASE"/>
    <property type="match status" value="1"/>
</dbReference>
<evidence type="ECO:0000313" key="10">
    <source>
        <dbReference type="Proteomes" id="UP000742460"/>
    </source>
</evidence>
<proteinExistence type="inferred from homology"/>
<sequence length="316" mass="32806">MIRRRTLLTTALTATAAIGLAACTDEGTDPEASGGPSDGGGDGDVLSGVTVSDDIGTEPTVEFTTPLEITAAGAQIIAEGDGDLIAEGDTIIWRHMYVDASTGETLQSWWQGGPAGGVQVTADGIGQAAFDVFTAMAVGSRFVMAGWQQSSNGQAYSLLQVGDVDRVVSQLRAEGTAGTPSGAYPSVSLDGNGAPSLDSPPEGEAPTETVRELLIQGTGDKTRAGDYLTMQYTGWSWDTGEQFDSSWERGAPFSFVQGEGQVIPGWDENLLDLSVGSQVMLVIPPDQAYPEGSQSPVAGQTLIFVVDVLDAAHRAD</sequence>
<dbReference type="InterPro" id="IPR044609">
    <property type="entry name" value="FKBP2/11"/>
</dbReference>
<dbReference type="Proteomes" id="UP000742460">
    <property type="component" value="Unassembled WGS sequence"/>
</dbReference>
<name>A0A921MXQ2_9MICO</name>
<feature type="region of interest" description="Disordered" evidence="6">
    <location>
        <begin position="25"/>
        <end position="45"/>
    </location>
</feature>
<dbReference type="Gene3D" id="3.10.50.40">
    <property type="match status" value="1"/>
</dbReference>
<dbReference type="PROSITE" id="PS51257">
    <property type="entry name" value="PROKAR_LIPOPROTEIN"/>
    <property type="match status" value="1"/>
</dbReference>
<reference evidence="9" key="2">
    <citation type="submission" date="2021-09" db="EMBL/GenBank/DDBJ databases">
        <authorList>
            <person name="Gilroy R."/>
        </authorList>
    </citation>
    <scope>NUCLEOTIDE SEQUENCE</scope>
    <source>
        <strain evidence="9">ChiGjej5B5-22894</strain>
    </source>
</reference>
<dbReference type="PANTHER" id="PTHR45779:SF7">
    <property type="entry name" value="PEPTIDYLPROLYL ISOMERASE"/>
    <property type="match status" value="1"/>
</dbReference>
<evidence type="ECO:0000256" key="2">
    <source>
        <dbReference type="ARBA" id="ARBA00023110"/>
    </source>
</evidence>
<evidence type="ECO:0000256" key="1">
    <source>
        <dbReference type="ARBA" id="ARBA00000971"/>
    </source>
</evidence>
<evidence type="ECO:0000313" key="9">
    <source>
        <dbReference type="EMBL" id="HJG92087.1"/>
    </source>
</evidence>
<gene>
    <name evidence="9" type="ORF">K8V81_10240</name>
</gene>
<evidence type="ECO:0000256" key="6">
    <source>
        <dbReference type="SAM" id="MobiDB-lite"/>
    </source>
</evidence>
<dbReference type="SUPFAM" id="SSF54534">
    <property type="entry name" value="FKBP-like"/>
    <property type="match status" value="1"/>
</dbReference>
<feature type="region of interest" description="Disordered" evidence="6">
    <location>
        <begin position="175"/>
        <end position="207"/>
    </location>
</feature>